<name>A0ABR1V5Q6_9PEZI</name>
<dbReference type="Proteomes" id="UP001433268">
    <property type="component" value="Unassembled WGS sequence"/>
</dbReference>
<accession>A0ABR1V5Q6</accession>
<dbReference type="EMBL" id="JAQQWN010000009">
    <property type="protein sequence ID" value="KAK8066538.1"/>
    <property type="molecule type" value="Genomic_DNA"/>
</dbReference>
<organism evidence="7 8">
    <name type="scientific">Apiospora hydei</name>
    <dbReference type="NCBI Taxonomy" id="1337664"/>
    <lineage>
        <taxon>Eukaryota</taxon>
        <taxon>Fungi</taxon>
        <taxon>Dikarya</taxon>
        <taxon>Ascomycota</taxon>
        <taxon>Pezizomycotina</taxon>
        <taxon>Sordariomycetes</taxon>
        <taxon>Xylariomycetidae</taxon>
        <taxon>Amphisphaeriales</taxon>
        <taxon>Apiosporaceae</taxon>
        <taxon>Apiospora</taxon>
    </lineage>
</organism>
<reference evidence="7 8" key="1">
    <citation type="submission" date="2023-01" db="EMBL/GenBank/DDBJ databases">
        <title>Analysis of 21 Apiospora genomes using comparative genomics revels a genus with tremendous synthesis potential of carbohydrate active enzymes and secondary metabolites.</title>
        <authorList>
            <person name="Sorensen T."/>
        </authorList>
    </citation>
    <scope>NUCLEOTIDE SEQUENCE [LARGE SCALE GENOMIC DNA]</scope>
    <source>
        <strain evidence="7 8">CBS 114990</strain>
    </source>
</reference>
<keyword evidence="3 6" id="KW-1133">Transmembrane helix</keyword>
<keyword evidence="4 6" id="KW-0472">Membrane</keyword>
<dbReference type="InterPro" id="IPR007568">
    <property type="entry name" value="RTA1"/>
</dbReference>
<feature type="transmembrane region" description="Helical" evidence="6">
    <location>
        <begin position="172"/>
        <end position="191"/>
    </location>
</feature>
<gene>
    <name evidence="7" type="ORF">PG997_013285</name>
</gene>
<keyword evidence="2 6" id="KW-0812">Transmembrane</keyword>
<feature type="compositionally biased region" description="Basic and acidic residues" evidence="5">
    <location>
        <begin position="324"/>
        <end position="337"/>
    </location>
</feature>
<evidence type="ECO:0000256" key="4">
    <source>
        <dbReference type="ARBA" id="ARBA00023136"/>
    </source>
</evidence>
<evidence type="ECO:0000256" key="6">
    <source>
        <dbReference type="SAM" id="Phobius"/>
    </source>
</evidence>
<dbReference type="GeneID" id="92050659"/>
<dbReference type="Pfam" id="PF04479">
    <property type="entry name" value="RTA1"/>
    <property type="match status" value="1"/>
</dbReference>
<feature type="transmembrane region" description="Helical" evidence="6">
    <location>
        <begin position="129"/>
        <end position="152"/>
    </location>
</feature>
<evidence type="ECO:0000313" key="7">
    <source>
        <dbReference type="EMBL" id="KAK8066538.1"/>
    </source>
</evidence>
<sequence length="349" mass="39389">MSAGQMVEGSFYYYAPNVGAADFSWRPLSAGKSGYPEIVMVRTSADSGFGRRYKCFKVTALYPFCGALFTAGFACRLYETGHYDNISVYIASQCLIYFAPPLVELANYHILGRLLYYVPYCTPIHPGRVLTTFGALSAVVEILNALGIAYIANPNAESSIQQLGEILTKVSLFLQIVVISLFILLASAFYSRCRQAGVANRNVSMVLWTLYISSGLILIRTIYRLVEHFSTSRSQLMDPNLDWSTVSPLLRYEWFFYVFEAAVMLINMFLWNVLHPRRFLPESYQVYLAQDGKTELAGPGWESGQSFWITLIDPFGFMQCTRDRQTGNGHGTEKPFWEDNGYTRSKSPV</sequence>
<comment type="subcellular location">
    <subcellularLocation>
        <location evidence="1">Membrane</location>
        <topology evidence="1">Multi-pass membrane protein</topology>
    </subcellularLocation>
</comment>
<feature type="region of interest" description="Disordered" evidence="5">
    <location>
        <begin position="324"/>
        <end position="349"/>
    </location>
</feature>
<dbReference type="PANTHER" id="PTHR31465">
    <property type="entry name" value="PROTEIN RTA1-RELATED"/>
    <property type="match status" value="1"/>
</dbReference>
<feature type="transmembrane region" description="Helical" evidence="6">
    <location>
        <begin position="203"/>
        <end position="223"/>
    </location>
</feature>
<proteinExistence type="predicted"/>
<comment type="caution">
    <text evidence="7">The sequence shown here is derived from an EMBL/GenBank/DDBJ whole genome shotgun (WGS) entry which is preliminary data.</text>
</comment>
<feature type="transmembrane region" description="Helical" evidence="6">
    <location>
        <begin position="86"/>
        <end position="108"/>
    </location>
</feature>
<feature type="transmembrane region" description="Helical" evidence="6">
    <location>
        <begin position="55"/>
        <end position="74"/>
    </location>
</feature>
<dbReference type="RefSeq" id="XP_066663291.1">
    <property type="nucleotide sequence ID" value="XM_066817599.1"/>
</dbReference>
<keyword evidence="8" id="KW-1185">Reference proteome</keyword>
<feature type="transmembrane region" description="Helical" evidence="6">
    <location>
        <begin position="254"/>
        <end position="274"/>
    </location>
</feature>
<evidence type="ECO:0000256" key="2">
    <source>
        <dbReference type="ARBA" id="ARBA00022692"/>
    </source>
</evidence>
<evidence type="ECO:0000256" key="5">
    <source>
        <dbReference type="SAM" id="MobiDB-lite"/>
    </source>
</evidence>
<evidence type="ECO:0000313" key="8">
    <source>
        <dbReference type="Proteomes" id="UP001433268"/>
    </source>
</evidence>
<evidence type="ECO:0000256" key="1">
    <source>
        <dbReference type="ARBA" id="ARBA00004141"/>
    </source>
</evidence>
<protein>
    <submittedName>
        <fullName evidence="7">RTA1 domain-containing protein</fullName>
    </submittedName>
</protein>
<evidence type="ECO:0000256" key="3">
    <source>
        <dbReference type="ARBA" id="ARBA00022989"/>
    </source>
</evidence>
<dbReference type="PANTHER" id="PTHR31465:SF34">
    <property type="entry name" value="DOMAIN PROTEIN, PUTATIVE (AFU_ORTHOLOGUE AFUA_3G00480)-RELATED"/>
    <property type="match status" value="1"/>
</dbReference>